<dbReference type="Proteomes" id="UP000679307">
    <property type="component" value="Chromosome"/>
</dbReference>
<dbReference type="RefSeq" id="WP_214059045.1">
    <property type="nucleotide sequence ID" value="NZ_BAAAHS010000102.1"/>
</dbReference>
<proteinExistence type="predicted"/>
<name>A0ABX8EGJ1_9ACTN</name>
<feature type="transmembrane region" description="Helical" evidence="1">
    <location>
        <begin position="69"/>
        <end position="89"/>
    </location>
</feature>
<dbReference type="EMBL" id="CP075371">
    <property type="protein sequence ID" value="QVT79626.1"/>
    <property type="molecule type" value="Genomic_DNA"/>
</dbReference>
<feature type="transmembrane region" description="Helical" evidence="1">
    <location>
        <begin position="45"/>
        <end position="62"/>
    </location>
</feature>
<sequence>MDLDDGGTTRRRTPTAYALVVLAPALAWLALVSWADGGASDQAHVAWFVGVAAACVAAGAVARPHAGHLAGMAAVAVASTMLILLSWWSSQDGSGLFMIGIVMATPCVVLAAPALLLTGRLMTAGRRQSS</sequence>
<organism evidence="2 3">
    <name type="scientific">Nocardioides aquaticus</name>
    <dbReference type="NCBI Taxonomy" id="160826"/>
    <lineage>
        <taxon>Bacteria</taxon>
        <taxon>Bacillati</taxon>
        <taxon>Actinomycetota</taxon>
        <taxon>Actinomycetes</taxon>
        <taxon>Propionibacteriales</taxon>
        <taxon>Nocardioidaceae</taxon>
        <taxon>Nocardioides</taxon>
    </lineage>
</organism>
<accession>A0ABX8EGJ1</accession>
<evidence type="ECO:0008006" key="4">
    <source>
        <dbReference type="Google" id="ProtNLM"/>
    </source>
</evidence>
<keyword evidence="1" id="KW-1133">Transmembrane helix</keyword>
<evidence type="ECO:0000313" key="3">
    <source>
        <dbReference type="Proteomes" id="UP000679307"/>
    </source>
</evidence>
<protein>
    <recommendedName>
        <fullName evidence="4">SPW repeat-containing protein</fullName>
    </recommendedName>
</protein>
<reference evidence="2 3" key="1">
    <citation type="submission" date="2021-05" db="EMBL/GenBank/DDBJ databases">
        <title>Complete genome of Nocardioides aquaticus KCTC 9944T isolated from meromictic and hypersaline Ekho Lake, Antarctica.</title>
        <authorList>
            <person name="Hwang K."/>
            <person name="Kim K.M."/>
            <person name="Choe H."/>
        </authorList>
    </citation>
    <scope>NUCLEOTIDE SEQUENCE [LARGE SCALE GENOMIC DNA]</scope>
    <source>
        <strain evidence="2 3">KCTC 9944</strain>
    </source>
</reference>
<keyword evidence="3" id="KW-1185">Reference proteome</keyword>
<feature type="transmembrane region" description="Helical" evidence="1">
    <location>
        <begin position="16"/>
        <end position="33"/>
    </location>
</feature>
<gene>
    <name evidence="2" type="ORF">ENKNEFLB_02009</name>
</gene>
<feature type="transmembrane region" description="Helical" evidence="1">
    <location>
        <begin position="95"/>
        <end position="117"/>
    </location>
</feature>
<evidence type="ECO:0000256" key="1">
    <source>
        <dbReference type="SAM" id="Phobius"/>
    </source>
</evidence>
<keyword evidence="1" id="KW-0472">Membrane</keyword>
<keyword evidence="1" id="KW-0812">Transmembrane</keyword>
<evidence type="ECO:0000313" key="2">
    <source>
        <dbReference type="EMBL" id="QVT79626.1"/>
    </source>
</evidence>